<dbReference type="InterPro" id="IPR030395">
    <property type="entry name" value="GP_PDE_dom"/>
</dbReference>
<dbReference type="GO" id="GO:0008081">
    <property type="term" value="F:phosphoric diester hydrolase activity"/>
    <property type="evidence" value="ECO:0007669"/>
    <property type="project" value="InterPro"/>
</dbReference>
<proteinExistence type="predicted"/>
<dbReference type="AlphaFoldDB" id="A0AAU7XD06"/>
<dbReference type="RefSeq" id="WP_407050716.1">
    <property type="nucleotide sequence ID" value="NZ_CP158568.1"/>
</dbReference>
<dbReference type="PANTHER" id="PTHR46211:SF1">
    <property type="entry name" value="GLYCEROPHOSPHODIESTER PHOSPHODIESTERASE, CYTOPLASMIC"/>
    <property type="match status" value="1"/>
</dbReference>
<dbReference type="PANTHER" id="PTHR46211">
    <property type="entry name" value="GLYCEROPHOSPHORYL DIESTER PHOSPHODIESTERASE"/>
    <property type="match status" value="1"/>
</dbReference>
<dbReference type="PROSITE" id="PS51704">
    <property type="entry name" value="GP_PDE"/>
    <property type="match status" value="1"/>
</dbReference>
<dbReference type="KEGG" id="mflg:ABS361_04930"/>
<reference evidence="2" key="1">
    <citation type="submission" date="2024-06" db="EMBL/GenBank/DDBJ databases">
        <title>Methylostella associata gen. nov., sp. nov., a novel Ancalomicrobiaceae-affiliated facultatively methylotrophic bacteria that feed on methanotrophs of the genus Methylococcus.</title>
        <authorList>
            <person name="Saltykova V."/>
            <person name="Danilova O.V."/>
            <person name="Oshkin I.Y."/>
            <person name="Belova S.E."/>
            <person name="Pimenov N.V."/>
            <person name="Dedysh S.N."/>
        </authorList>
    </citation>
    <scope>NUCLEOTIDE SEQUENCE</scope>
    <source>
        <strain evidence="2">S20</strain>
    </source>
</reference>
<dbReference type="SUPFAM" id="SSF51695">
    <property type="entry name" value="PLC-like phosphodiesterases"/>
    <property type="match status" value="1"/>
</dbReference>
<organism evidence="2">
    <name type="scientific">Methyloraptor flagellatus</name>
    <dbReference type="NCBI Taxonomy" id="3162530"/>
    <lineage>
        <taxon>Bacteria</taxon>
        <taxon>Pseudomonadati</taxon>
        <taxon>Pseudomonadota</taxon>
        <taxon>Alphaproteobacteria</taxon>
        <taxon>Hyphomicrobiales</taxon>
        <taxon>Ancalomicrobiaceae</taxon>
        <taxon>Methyloraptor</taxon>
    </lineage>
</organism>
<dbReference type="EMBL" id="CP158568">
    <property type="protein sequence ID" value="XBY45624.1"/>
    <property type="molecule type" value="Genomic_DNA"/>
</dbReference>
<dbReference type="Gene3D" id="3.20.20.190">
    <property type="entry name" value="Phosphatidylinositol (PI) phosphodiesterase"/>
    <property type="match status" value="1"/>
</dbReference>
<dbReference type="InterPro" id="IPR017946">
    <property type="entry name" value="PLC-like_Pdiesterase_TIM-brl"/>
</dbReference>
<evidence type="ECO:0000313" key="2">
    <source>
        <dbReference type="EMBL" id="XBY45624.1"/>
    </source>
</evidence>
<sequence length="254" mass="28410">MKRDLAWIGSRPIAHRGYHDAAAGRIENTLSAVRAAVERGFAIEVDLLNAKDEVPVVFHDDTLDRLTFETGRVDRFTAAELKEIPFRGTTDRIPTLADLLDAVAGRVGLVLELKSEFPRQADDRLAARVAEVLAGYAGPVVLKSFDPEVVIACHRFMPDIPAGIVADRTDDPDWRRLFGPIERFALRHLLHGFRSRPNFVSYCVGDLPAPGPWVARRLLGLPVMSWTVRTPEQRAHALKWADQIVFEGFDPDRT</sequence>
<gene>
    <name evidence="2" type="ORF">ABS361_04930</name>
</gene>
<name>A0AAU7XD06_9HYPH</name>
<dbReference type="Pfam" id="PF03009">
    <property type="entry name" value="GDPD"/>
    <property type="match status" value="1"/>
</dbReference>
<protein>
    <submittedName>
        <fullName evidence="2">Glycerophosphodiester phosphodiesterase family protein</fullName>
    </submittedName>
</protein>
<feature type="domain" description="GP-PDE" evidence="1">
    <location>
        <begin position="10"/>
        <end position="254"/>
    </location>
</feature>
<accession>A0AAU7XD06</accession>
<dbReference type="GO" id="GO:0006629">
    <property type="term" value="P:lipid metabolic process"/>
    <property type="evidence" value="ECO:0007669"/>
    <property type="project" value="InterPro"/>
</dbReference>
<evidence type="ECO:0000259" key="1">
    <source>
        <dbReference type="PROSITE" id="PS51704"/>
    </source>
</evidence>